<gene>
    <name evidence="2" type="ORF">D9V34_04330</name>
</gene>
<dbReference type="Pfam" id="PF10282">
    <property type="entry name" value="Lactonase"/>
    <property type="match status" value="1"/>
</dbReference>
<sequence length="371" mass="38108">MSGARFWSGSYTKDSNAPGAGITALGSRSDGSLVPGAETAADSPSFLAAHPTLPVFYAALEFSGRVQAYHAGERAVRFGPARASADSVCHLTVTADGALLIATGYGDGRVLAYPLGADGAILADAADPVASIDPHRNPFTDGELTGGPGPSSFTDLTLASHVAEAAPARPSHAHASVELADGRILSTDLGHDALRFWKRTGSGLALDRTLALPLGVGPRHLIAHPSGHVHVVTERSIEIFTIAPADAGNWRVVAAVSATADGAEEQDAAAELSQNSAGDRLYAGIRGSDRISTLEVSGNGQTVRPIADTESGGRWPRHHLLAGDLLHVAHEHSHQITTLRLDARGVPGRPVGHADVGAPTCVLADPSATPA</sequence>
<evidence type="ECO:0000256" key="1">
    <source>
        <dbReference type="ARBA" id="ARBA00005564"/>
    </source>
</evidence>
<dbReference type="EMBL" id="RCUY01000002">
    <property type="protein sequence ID" value="RLP84033.1"/>
    <property type="molecule type" value="Genomic_DNA"/>
</dbReference>
<comment type="similarity">
    <text evidence="1">Belongs to the cycloisomerase 2 family.</text>
</comment>
<dbReference type="OrthoDB" id="9790815at2"/>
<dbReference type="GO" id="GO:0017057">
    <property type="term" value="F:6-phosphogluconolactonase activity"/>
    <property type="evidence" value="ECO:0007669"/>
    <property type="project" value="TreeGrafter"/>
</dbReference>
<keyword evidence="3" id="KW-1185">Reference proteome</keyword>
<protein>
    <submittedName>
        <fullName evidence="2">Lactonase family protein</fullName>
    </submittedName>
</protein>
<evidence type="ECO:0000313" key="2">
    <source>
        <dbReference type="EMBL" id="RLP84033.1"/>
    </source>
</evidence>
<dbReference type="InterPro" id="IPR019405">
    <property type="entry name" value="Lactonase_7-beta_prop"/>
</dbReference>
<dbReference type="PANTHER" id="PTHR30344:SF1">
    <property type="entry name" value="6-PHOSPHOGLUCONOLACTONASE"/>
    <property type="match status" value="1"/>
</dbReference>
<evidence type="ECO:0000313" key="3">
    <source>
        <dbReference type="Proteomes" id="UP000269438"/>
    </source>
</evidence>
<dbReference type="RefSeq" id="WP_121687650.1">
    <property type="nucleotide sequence ID" value="NZ_RCUY01000002.1"/>
</dbReference>
<dbReference type="InterPro" id="IPR050282">
    <property type="entry name" value="Cycloisomerase_2"/>
</dbReference>
<dbReference type="InterPro" id="IPR015943">
    <property type="entry name" value="WD40/YVTN_repeat-like_dom_sf"/>
</dbReference>
<name>A0A3L7AU46_9MICO</name>
<dbReference type="Proteomes" id="UP000269438">
    <property type="component" value="Unassembled WGS sequence"/>
</dbReference>
<comment type="caution">
    <text evidence="2">The sequence shown here is derived from an EMBL/GenBank/DDBJ whole genome shotgun (WGS) entry which is preliminary data.</text>
</comment>
<proteinExistence type="inferred from homology"/>
<reference evidence="2 3" key="1">
    <citation type="submission" date="2018-10" db="EMBL/GenBank/DDBJ databases">
        <authorList>
            <person name="Li J."/>
        </authorList>
    </citation>
    <scope>NUCLEOTIDE SEQUENCE [LARGE SCALE GENOMIC DNA]</scope>
    <source>
        <strain evidence="2 3">JCM 11654</strain>
    </source>
</reference>
<dbReference type="AlphaFoldDB" id="A0A3L7AU46"/>
<organism evidence="2 3">
    <name type="scientific">Mycetocola lacteus</name>
    <dbReference type="NCBI Taxonomy" id="76637"/>
    <lineage>
        <taxon>Bacteria</taxon>
        <taxon>Bacillati</taxon>
        <taxon>Actinomycetota</taxon>
        <taxon>Actinomycetes</taxon>
        <taxon>Micrococcales</taxon>
        <taxon>Microbacteriaceae</taxon>
        <taxon>Mycetocola</taxon>
    </lineage>
</organism>
<dbReference type="PANTHER" id="PTHR30344">
    <property type="entry name" value="6-PHOSPHOGLUCONOLACTONASE-RELATED"/>
    <property type="match status" value="1"/>
</dbReference>
<dbReference type="SUPFAM" id="SSF51004">
    <property type="entry name" value="C-terminal (heme d1) domain of cytochrome cd1-nitrite reductase"/>
    <property type="match status" value="1"/>
</dbReference>
<accession>A0A3L7AU46</accession>
<dbReference type="Gene3D" id="2.130.10.10">
    <property type="entry name" value="YVTN repeat-like/Quinoprotein amine dehydrogenase"/>
    <property type="match status" value="1"/>
</dbReference>
<dbReference type="InterPro" id="IPR011048">
    <property type="entry name" value="Haem_d1_sf"/>
</dbReference>